<dbReference type="InterPro" id="IPR037523">
    <property type="entry name" value="VOC_core"/>
</dbReference>
<dbReference type="EMBL" id="CP019605">
    <property type="protein sequence ID" value="AQP45458.1"/>
    <property type="molecule type" value="Genomic_DNA"/>
</dbReference>
<sequence length="126" mass="13589">MELKMCSLHVTDPDLAYRFYTDVLGFETMIAMPEHHVYVVAGKGQTTGLLLEPSDHPVARAYMDGLRAENLPALVVGTDDLDAAIDRLKAAGVRFVGERFSDPSGTAINFDDGVGNLIQLHEGASA</sequence>
<accession>A0A1Q2CH60</accession>
<evidence type="ECO:0000313" key="2">
    <source>
        <dbReference type="EMBL" id="AQP45458.1"/>
    </source>
</evidence>
<dbReference type="SUPFAM" id="SSF54593">
    <property type="entry name" value="Glyoxalase/Bleomycin resistance protein/Dihydroxybiphenyl dioxygenase"/>
    <property type="match status" value="1"/>
</dbReference>
<proteinExistence type="predicted"/>
<dbReference type="STRING" id="1610493.RPIT_12125"/>
<protein>
    <submittedName>
        <fullName evidence="2">Glyoxalase</fullName>
    </submittedName>
</protein>
<gene>
    <name evidence="2" type="ORF">RPIT_12125</name>
</gene>
<evidence type="ECO:0000313" key="3">
    <source>
        <dbReference type="Proteomes" id="UP000188324"/>
    </source>
</evidence>
<dbReference type="KEGG" id="tfl:RPIT_12125"/>
<dbReference type="Proteomes" id="UP000188324">
    <property type="component" value="Chromosome"/>
</dbReference>
<organism evidence="2 3">
    <name type="scientific">Tessaracoccus flavus</name>
    <dbReference type="NCBI Taxonomy" id="1610493"/>
    <lineage>
        <taxon>Bacteria</taxon>
        <taxon>Bacillati</taxon>
        <taxon>Actinomycetota</taxon>
        <taxon>Actinomycetes</taxon>
        <taxon>Propionibacteriales</taxon>
        <taxon>Propionibacteriaceae</taxon>
        <taxon>Tessaracoccus</taxon>
    </lineage>
</organism>
<dbReference type="OrthoDB" id="197463at2"/>
<keyword evidence="3" id="KW-1185">Reference proteome</keyword>
<dbReference type="RefSeq" id="WP_077343631.1">
    <property type="nucleotide sequence ID" value="NZ_CP019605.1"/>
</dbReference>
<dbReference type="PROSITE" id="PS51819">
    <property type="entry name" value="VOC"/>
    <property type="match status" value="1"/>
</dbReference>
<dbReference type="InterPro" id="IPR004360">
    <property type="entry name" value="Glyas_Fos-R_dOase_dom"/>
</dbReference>
<name>A0A1Q2CH60_9ACTN</name>
<dbReference type="Pfam" id="PF00903">
    <property type="entry name" value="Glyoxalase"/>
    <property type="match status" value="1"/>
</dbReference>
<dbReference type="PANTHER" id="PTHR36437">
    <property type="entry name" value="GLYOXALASE/BLEOMYCIN RESISTANCE PROTEIN/DIOXYGENASE"/>
    <property type="match status" value="1"/>
</dbReference>
<feature type="domain" description="VOC" evidence="1">
    <location>
        <begin position="2"/>
        <end position="123"/>
    </location>
</feature>
<dbReference type="PANTHER" id="PTHR36437:SF2">
    <property type="entry name" value="GLYOXALASE_BLEOMYCIN RESISTANCE PROTEIN_DIOXYGENASE"/>
    <property type="match status" value="1"/>
</dbReference>
<dbReference type="InterPro" id="IPR029068">
    <property type="entry name" value="Glyas_Bleomycin-R_OHBP_Dase"/>
</dbReference>
<dbReference type="Gene3D" id="3.10.180.10">
    <property type="entry name" value="2,3-Dihydroxybiphenyl 1,2-Dioxygenase, domain 1"/>
    <property type="match status" value="1"/>
</dbReference>
<reference evidence="2 3" key="1">
    <citation type="journal article" date="2016" name="Int. J. Syst. Evol. Microbiol.">
        <title>Tessaracoccus flavus sp. nov., isolated from the drainage system of a lindane-producing factory.</title>
        <authorList>
            <person name="Kumari R."/>
            <person name="Singh P."/>
            <person name="Schumann P."/>
            <person name="Lal R."/>
        </authorList>
    </citation>
    <scope>NUCLEOTIDE SEQUENCE [LARGE SCALE GENOMIC DNA]</scope>
    <source>
        <strain evidence="2 3">RP1T</strain>
    </source>
</reference>
<evidence type="ECO:0000259" key="1">
    <source>
        <dbReference type="PROSITE" id="PS51819"/>
    </source>
</evidence>
<dbReference type="AlphaFoldDB" id="A0A1Q2CH60"/>